<proteinExistence type="predicted"/>
<dbReference type="InterPro" id="IPR016181">
    <property type="entry name" value="Acyl_CoA_acyltransferase"/>
</dbReference>
<dbReference type="Gene3D" id="3.40.630.30">
    <property type="match status" value="1"/>
</dbReference>
<protein>
    <submittedName>
        <fullName evidence="2">N-acetyltransferase</fullName>
    </submittedName>
</protein>
<dbReference type="Proteomes" id="UP000292693">
    <property type="component" value="Unassembled WGS sequence"/>
</dbReference>
<dbReference type="RefSeq" id="WP_030304835.1">
    <property type="nucleotide sequence ID" value="NZ_CP108610.1"/>
</dbReference>
<accession>A0A8G1ZN99</accession>
<dbReference type="SUPFAM" id="SSF55729">
    <property type="entry name" value="Acyl-CoA N-acyltransferases (Nat)"/>
    <property type="match status" value="1"/>
</dbReference>
<gene>
    <name evidence="2" type="ORF">C0Q92_20465</name>
</gene>
<dbReference type="PROSITE" id="PS51186">
    <property type="entry name" value="GNAT"/>
    <property type="match status" value="1"/>
</dbReference>
<dbReference type="AlphaFoldDB" id="A0A8G1ZN99"/>
<keyword evidence="2" id="KW-0808">Transferase</keyword>
<comment type="caution">
    <text evidence="2">The sequence shown here is derived from an EMBL/GenBank/DDBJ whole genome shotgun (WGS) entry which is preliminary data.</text>
</comment>
<dbReference type="PANTHER" id="PTHR43792">
    <property type="entry name" value="GNAT FAMILY, PUTATIVE (AFU_ORTHOLOGUE AFUA_3G00765)-RELATED-RELATED"/>
    <property type="match status" value="1"/>
</dbReference>
<name>A0A8G1ZN99_9ACTN</name>
<sequence length="177" mass="19089">MPELQRLRADHAPALLAFERENRAWFARTISDRGDAYFADFPARHRALLTYQDEGTDHFHVLVADDATTILGRFNLMDISDGQAELGFRMAESATGRGLATEAARTVCHLAATAYALTSLRAQANLDNLASHTVLTRTGFTATEQTVLRNGTAGRRYVKELAGPEEGAAGAIGAAGL</sequence>
<evidence type="ECO:0000313" key="2">
    <source>
        <dbReference type="EMBL" id="RZE18484.1"/>
    </source>
</evidence>
<dbReference type="GeneID" id="97269702"/>
<dbReference type="Pfam" id="PF13302">
    <property type="entry name" value="Acetyltransf_3"/>
    <property type="match status" value="1"/>
</dbReference>
<organism evidence="2 3">
    <name type="scientific">Streptomyces albidoflavus</name>
    <dbReference type="NCBI Taxonomy" id="1886"/>
    <lineage>
        <taxon>Bacteria</taxon>
        <taxon>Bacillati</taxon>
        <taxon>Actinomycetota</taxon>
        <taxon>Actinomycetes</taxon>
        <taxon>Kitasatosporales</taxon>
        <taxon>Streptomycetaceae</taxon>
        <taxon>Streptomyces</taxon>
        <taxon>Streptomyces albidoflavus group</taxon>
    </lineage>
</organism>
<dbReference type="GO" id="GO:0016747">
    <property type="term" value="F:acyltransferase activity, transferring groups other than amino-acyl groups"/>
    <property type="evidence" value="ECO:0007669"/>
    <property type="project" value="InterPro"/>
</dbReference>
<dbReference type="InterPro" id="IPR051531">
    <property type="entry name" value="N-acetyltransferase"/>
</dbReference>
<evidence type="ECO:0000259" key="1">
    <source>
        <dbReference type="PROSITE" id="PS51186"/>
    </source>
</evidence>
<feature type="domain" description="N-acetyltransferase" evidence="1">
    <location>
        <begin position="2"/>
        <end position="164"/>
    </location>
</feature>
<evidence type="ECO:0000313" key="3">
    <source>
        <dbReference type="Proteomes" id="UP000292693"/>
    </source>
</evidence>
<dbReference type="InterPro" id="IPR000182">
    <property type="entry name" value="GNAT_dom"/>
</dbReference>
<reference evidence="2 3" key="1">
    <citation type="submission" date="2017-12" db="EMBL/GenBank/DDBJ databases">
        <title>Population genomics insights into the ecological differentiation and adaptive evolution in streptomycetes.</title>
        <authorList>
            <person name="Li Y."/>
            <person name="Huang Y."/>
        </authorList>
    </citation>
    <scope>NUCLEOTIDE SEQUENCE [LARGE SCALE GENOMIC DNA]</scope>
    <source>
        <strain evidence="2 3">NBRC 100770</strain>
    </source>
</reference>
<dbReference type="EMBL" id="PKLL01000025">
    <property type="protein sequence ID" value="RZE18484.1"/>
    <property type="molecule type" value="Genomic_DNA"/>
</dbReference>